<evidence type="ECO:0000313" key="8">
    <source>
        <dbReference type="Proteomes" id="UP001602119"/>
    </source>
</evidence>
<dbReference type="SUPFAM" id="SSF53383">
    <property type="entry name" value="PLP-dependent transferases"/>
    <property type="match status" value="1"/>
</dbReference>
<evidence type="ECO:0000313" key="7">
    <source>
        <dbReference type="EMBL" id="MFF4778132.1"/>
    </source>
</evidence>
<dbReference type="Gene3D" id="1.10.10.10">
    <property type="entry name" value="Winged helix-like DNA-binding domain superfamily/Winged helix DNA-binding domain"/>
    <property type="match status" value="1"/>
</dbReference>
<proteinExistence type="inferred from homology"/>
<dbReference type="Gene3D" id="3.90.1150.10">
    <property type="entry name" value="Aspartate Aminotransferase, domain 1"/>
    <property type="match status" value="1"/>
</dbReference>
<dbReference type="SUPFAM" id="SSF46785">
    <property type="entry name" value="Winged helix' DNA-binding domain"/>
    <property type="match status" value="1"/>
</dbReference>
<dbReference type="GO" id="GO:0008483">
    <property type="term" value="F:transaminase activity"/>
    <property type="evidence" value="ECO:0007669"/>
    <property type="project" value="UniProtKB-KW"/>
</dbReference>
<dbReference type="InterPro" id="IPR051446">
    <property type="entry name" value="HTH_trans_reg/aminotransferase"/>
</dbReference>
<dbReference type="InterPro" id="IPR015422">
    <property type="entry name" value="PyrdxlP-dep_Trfase_small"/>
</dbReference>
<dbReference type="Pfam" id="PF00155">
    <property type="entry name" value="Aminotran_1_2"/>
    <property type="match status" value="1"/>
</dbReference>
<dbReference type="InterPro" id="IPR000524">
    <property type="entry name" value="Tscrpt_reg_HTH_GntR"/>
</dbReference>
<comment type="similarity">
    <text evidence="1">In the C-terminal section; belongs to the class-I pyridoxal-phosphate-dependent aminotransferase family.</text>
</comment>
<dbReference type="InterPro" id="IPR036388">
    <property type="entry name" value="WH-like_DNA-bd_sf"/>
</dbReference>
<dbReference type="SMART" id="SM00345">
    <property type="entry name" value="HTH_GNTR"/>
    <property type="match status" value="1"/>
</dbReference>
<dbReference type="Proteomes" id="UP001602119">
    <property type="component" value="Unassembled WGS sequence"/>
</dbReference>
<keyword evidence="5" id="KW-0804">Transcription</keyword>
<feature type="domain" description="HTH gntR-type" evidence="6">
    <location>
        <begin position="3"/>
        <end position="70"/>
    </location>
</feature>
<evidence type="ECO:0000256" key="3">
    <source>
        <dbReference type="ARBA" id="ARBA00023015"/>
    </source>
</evidence>
<dbReference type="CDD" id="cd00609">
    <property type="entry name" value="AAT_like"/>
    <property type="match status" value="1"/>
</dbReference>
<evidence type="ECO:0000256" key="1">
    <source>
        <dbReference type="ARBA" id="ARBA00005384"/>
    </source>
</evidence>
<evidence type="ECO:0000259" key="6">
    <source>
        <dbReference type="PROSITE" id="PS50949"/>
    </source>
</evidence>
<dbReference type="InterPro" id="IPR015424">
    <property type="entry name" value="PyrdxlP-dep_Trfase"/>
</dbReference>
<dbReference type="PANTHER" id="PTHR46577">
    <property type="entry name" value="HTH-TYPE TRANSCRIPTIONAL REGULATORY PROTEIN GABR"/>
    <property type="match status" value="1"/>
</dbReference>
<keyword evidence="8" id="KW-1185">Reference proteome</keyword>
<sequence length="461" mass="50238">MYDDNSRRALASALHELIRDATPGTRLPSVRELQRRYQVSPLTVQHVVRELAAKGLVTVRPGNGTFVATAPSRRPPADLAWQHAALGGHVPQDTARHLALLEVPHADTVRMSGGYLDETLVPDKALIASMTRAMRRAGVWGRTPVEGLASMRQWFAHQIGAYNPAEVLITSGGQSALSIAIRALTRPGDAVILETPTYPGYTSVARGHGLEIHPVPTDRHGLRTDLLEDVIRARVARLIVVQPLYANPTGSVLADDRRRELLDLARRHGVFLLEDDYARDLTIDGPPPPTLASADEDGHVVYVRSITKPVAPAIRLAALAARGPAFARLRAAKILDDFYVSGPIQEAAVDFLSSPAWQRHRRAVAREIGRRRDGLVGALRSRLPGVEITHIPSGGMHLWVRLPDGYDDTEVAARALGAGVMVSPGSAWFTAERDSPYLRLTYGETPLPQLVEGVRRLASVM</sequence>
<reference evidence="7 8" key="1">
    <citation type="submission" date="2024-10" db="EMBL/GenBank/DDBJ databases">
        <title>The Natural Products Discovery Center: Release of the First 8490 Sequenced Strains for Exploring Actinobacteria Biosynthetic Diversity.</title>
        <authorList>
            <person name="Kalkreuter E."/>
            <person name="Kautsar S.A."/>
            <person name="Yang D."/>
            <person name="Bader C.D."/>
            <person name="Teijaro C.N."/>
            <person name="Fluegel L."/>
            <person name="Davis C.M."/>
            <person name="Simpson J.R."/>
            <person name="Lauterbach L."/>
            <person name="Steele A.D."/>
            <person name="Gui C."/>
            <person name="Meng S."/>
            <person name="Li G."/>
            <person name="Viehrig K."/>
            <person name="Ye F."/>
            <person name="Su P."/>
            <person name="Kiefer A.F."/>
            <person name="Nichols A."/>
            <person name="Cepeda A.J."/>
            <person name="Yan W."/>
            <person name="Fan B."/>
            <person name="Jiang Y."/>
            <person name="Adhikari A."/>
            <person name="Zheng C.-J."/>
            <person name="Schuster L."/>
            <person name="Cowan T.M."/>
            <person name="Smanski M.J."/>
            <person name="Chevrette M.G."/>
            <person name="De Carvalho L.P.S."/>
            <person name="Shen B."/>
        </authorList>
    </citation>
    <scope>NUCLEOTIDE SEQUENCE [LARGE SCALE GENOMIC DNA]</scope>
    <source>
        <strain evidence="7 8">NPDC001281</strain>
    </source>
</reference>
<name>A0ABW6VJ24_MICFU</name>
<dbReference type="InterPro" id="IPR036390">
    <property type="entry name" value="WH_DNA-bd_sf"/>
</dbReference>
<keyword evidence="7" id="KW-0808">Transferase</keyword>
<dbReference type="Gene3D" id="3.40.640.10">
    <property type="entry name" value="Type I PLP-dependent aspartate aminotransferase-like (Major domain)"/>
    <property type="match status" value="1"/>
</dbReference>
<dbReference type="InterPro" id="IPR015421">
    <property type="entry name" value="PyrdxlP-dep_Trfase_major"/>
</dbReference>
<keyword evidence="2" id="KW-0663">Pyridoxal phosphate</keyword>
<dbReference type="InterPro" id="IPR004839">
    <property type="entry name" value="Aminotransferase_I/II_large"/>
</dbReference>
<keyword evidence="7" id="KW-0032">Aminotransferase</keyword>
<gene>
    <name evidence="7" type="ORF">ACFY05_35430</name>
</gene>
<evidence type="ECO:0000256" key="5">
    <source>
        <dbReference type="ARBA" id="ARBA00023163"/>
    </source>
</evidence>
<dbReference type="Pfam" id="PF00392">
    <property type="entry name" value="GntR"/>
    <property type="match status" value="1"/>
</dbReference>
<accession>A0ABW6VJ24</accession>
<keyword evidence="4" id="KW-0238">DNA-binding</keyword>
<dbReference type="PANTHER" id="PTHR46577:SF2">
    <property type="entry name" value="TRANSCRIPTIONAL REGULATORY PROTEIN"/>
    <property type="match status" value="1"/>
</dbReference>
<dbReference type="PROSITE" id="PS50949">
    <property type="entry name" value="HTH_GNTR"/>
    <property type="match status" value="1"/>
</dbReference>
<dbReference type="EMBL" id="JBIAXI010000028">
    <property type="protein sequence ID" value="MFF4778132.1"/>
    <property type="molecule type" value="Genomic_DNA"/>
</dbReference>
<organism evidence="7 8">
    <name type="scientific">Microtetraspora fusca</name>
    <dbReference type="NCBI Taxonomy" id="1997"/>
    <lineage>
        <taxon>Bacteria</taxon>
        <taxon>Bacillati</taxon>
        <taxon>Actinomycetota</taxon>
        <taxon>Actinomycetes</taxon>
        <taxon>Streptosporangiales</taxon>
        <taxon>Streptosporangiaceae</taxon>
        <taxon>Microtetraspora</taxon>
    </lineage>
</organism>
<evidence type="ECO:0000256" key="2">
    <source>
        <dbReference type="ARBA" id="ARBA00022898"/>
    </source>
</evidence>
<dbReference type="RefSeq" id="WP_387346662.1">
    <property type="nucleotide sequence ID" value="NZ_JBIAXI010000028.1"/>
</dbReference>
<keyword evidence="3" id="KW-0805">Transcription regulation</keyword>
<comment type="caution">
    <text evidence="7">The sequence shown here is derived from an EMBL/GenBank/DDBJ whole genome shotgun (WGS) entry which is preliminary data.</text>
</comment>
<protein>
    <submittedName>
        <fullName evidence="7">PLP-dependent aminotransferase family protein</fullName>
    </submittedName>
</protein>
<dbReference type="CDD" id="cd07377">
    <property type="entry name" value="WHTH_GntR"/>
    <property type="match status" value="1"/>
</dbReference>
<evidence type="ECO:0000256" key="4">
    <source>
        <dbReference type="ARBA" id="ARBA00023125"/>
    </source>
</evidence>